<gene>
    <name evidence="1" type="ORF">EUGRSUZ_L015901</name>
</gene>
<feature type="non-terminal residue" evidence="1">
    <location>
        <position position="38"/>
    </location>
</feature>
<dbReference type="EMBL" id="KK199023">
    <property type="protein sequence ID" value="KCW44844.1"/>
    <property type="molecule type" value="Genomic_DNA"/>
</dbReference>
<evidence type="ECO:0000313" key="1">
    <source>
        <dbReference type="EMBL" id="KCW44844.1"/>
    </source>
</evidence>
<protein>
    <submittedName>
        <fullName evidence="1">Uncharacterized protein</fullName>
    </submittedName>
</protein>
<organism evidence="1">
    <name type="scientific">Eucalyptus grandis</name>
    <name type="common">Flooded gum</name>
    <dbReference type="NCBI Taxonomy" id="71139"/>
    <lineage>
        <taxon>Eukaryota</taxon>
        <taxon>Viridiplantae</taxon>
        <taxon>Streptophyta</taxon>
        <taxon>Embryophyta</taxon>
        <taxon>Tracheophyta</taxon>
        <taxon>Spermatophyta</taxon>
        <taxon>Magnoliopsida</taxon>
        <taxon>eudicotyledons</taxon>
        <taxon>Gunneridae</taxon>
        <taxon>Pentapetalae</taxon>
        <taxon>rosids</taxon>
        <taxon>malvids</taxon>
        <taxon>Myrtales</taxon>
        <taxon>Myrtaceae</taxon>
        <taxon>Myrtoideae</taxon>
        <taxon>Eucalypteae</taxon>
        <taxon>Eucalyptus</taxon>
    </lineage>
</organism>
<dbReference type="AlphaFoldDB" id="A0A058ZTT9"/>
<feature type="non-terminal residue" evidence="1">
    <location>
        <position position="1"/>
    </location>
</feature>
<dbReference type="InParanoid" id="A0A058ZTT9"/>
<reference evidence="1" key="1">
    <citation type="submission" date="2013-07" db="EMBL/GenBank/DDBJ databases">
        <title>The genome of Eucalyptus grandis.</title>
        <authorList>
            <person name="Schmutz J."/>
            <person name="Hayes R."/>
            <person name="Myburg A."/>
            <person name="Tuskan G."/>
            <person name="Grattapaglia D."/>
            <person name="Rokhsar D.S."/>
        </authorList>
    </citation>
    <scope>NUCLEOTIDE SEQUENCE</scope>
    <source>
        <tissue evidence="1">Leaf extractions</tissue>
    </source>
</reference>
<accession>A0A058ZTT9</accession>
<proteinExistence type="predicted"/>
<name>A0A058ZTT9_EUCGR</name>
<sequence length="38" mass="4168">GFWGFFAESVTTSKVQNFASDSAFFTSVPHKFPNPRAG</sequence>